<dbReference type="PROSITE" id="PS51186">
    <property type="entry name" value="GNAT"/>
    <property type="match status" value="1"/>
</dbReference>
<sequence length="88" mass="9995">CFWVAEVPSATSESGYEVVGCVALGKSFSFIGELRRLFVLPAYRKRGIGTMLMRTVISYAKEKRVPLLQLETTSFQPVAREMYNRLGW</sequence>
<dbReference type="AlphaFoldDB" id="A0A6A4HWA5"/>
<proteinExistence type="predicted"/>
<dbReference type="GO" id="GO:0008080">
    <property type="term" value="F:N-acetyltransferase activity"/>
    <property type="evidence" value="ECO:0007669"/>
    <property type="project" value="InterPro"/>
</dbReference>
<keyword evidence="1" id="KW-0808">Transferase</keyword>
<gene>
    <name evidence="3" type="ORF">BT96DRAFT_802130</name>
</gene>
<dbReference type="SUPFAM" id="SSF55729">
    <property type="entry name" value="Acyl-CoA N-acyltransferases (Nat)"/>
    <property type="match status" value="1"/>
</dbReference>
<dbReference type="CDD" id="cd04301">
    <property type="entry name" value="NAT_SF"/>
    <property type="match status" value="1"/>
</dbReference>
<protein>
    <submittedName>
        <fullName evidence="3">Acyl-CoA N-acyltransferase</fullName>
    </submittedName>
</protein>
<dbReference type="Gene3D" id="3.40.630.30">
    <property type="match status" value="1"/>
</dbReference>
<evidence type="ECO:0000313" key="4">
    <source>
        <dbReference type="Proteomes" id="UP000799118"/>
    </source>
</evidence>
<feature type="domain" description="N-acetyltransferase" evidence="2">
    <location>
        <begin position="1"/>
        <end position="88"/>
    </location>
</feature>
<reference evidence="3" key="1">
    <citation type="journal article" date="2019" name="Environ. Microbiol.">
        <title>Fungal ecological strategies reflected in gene transcription - a case study of two litter decomposers.</title>
        <authorList>
            <person name="Barbi F."/>
            <person name="Kohler A."/>
            <person name="Barry K."/>
            <person name="Baskaran P."/>
            <person name="Daum C."/>
            <person name="Fauchery L."/>
            <person name="Ihrmark K."/>
            <person name="Kuo A."/>
            <person name="LaButti K."/>
            <person name="Lipzen A."/>
            <person name="Morin E."/>
            <person name="Grigoriev I.V."/>
            <person name="Henrissat B."/>
            <person name="Lindahl B."/>
            <person name="Martin F."/>
        </authorList>
    </citation>
    <scope>NUCLEOTIDE SEQUENCE</scope>
    <source>
        <strain evidence="3">JB14</strain>
    </source>
</reference>
<dbReference type="PANTHER" id="PTHR13947:SF37">
    <property type="entry name" value="LD18367P"/>
    <property type="match status" value="1"/>
</dbReference>
<organism evidence="3 4">
    <name type="scientific">Gymnopus androsaceus JB14</name>
    <dbReference type="NCBI Taxonomy" id="1447944"/>
    <lineage>
        <taxon>Eukaryota</taxon>
        <taxon>Fungi</taxon>
        <taxon>Dikarya</taxon>
        <taxon>Basidiomycota</taxon>
        <taxon>Agaricomycotina</taxon>
        <taxon>Agaricomycetes</taxon>
        <taxon>Agaricomycetidae</taxon>
        <taxon>Agaricales</taxon>
        <taxon>Marasmiineae</taxon>
        <taxon>Omphalotaceae</taxon>
        <taxon>Gymnopus</taxon>
    </lineage>
</organism>
<name>A0A6A4HWA5_9AGAR</name>
<feature type="non-terminal residue" evidence="3">
    <location>
        <position position="1"/>
    </location>
</feature>
<accession>A0A6A4HWA5</accession>
<dbReference type="EMBL" id="ML769432">
    <property type="protein sequence ID" value="KAE9402749.1"/>
    <property type="molecule type" value="Genomic_DNA"/>
</dbReference>
<feature type="non-terminal residue" evidence="3">
    <location>
        <position position="88"/>
    </location>
</feature>
<dbReference type="InterPro" id="IPR050769">
    <property type="entry name" value="NAT_camello-type"/>
</dbReference>
<dbReference type="OrthoDB" id="41532at2759"/>
<dbReference type="Pfam" id="PF00583">
    <property type="entry name" value="Acetyltransf_1"/>
    <property type="match status" value="1"/>
</dbReference>
<evidence type="ECO:0000259" key="2">
    <source>
        <dbReference type="PROSITE" id="PS51186"/>
    </source>
</evidence>
<dbReference type="PANTHER" id="PTHR13947">
    <property type="entry name" value="GNAT FAMILY N-ACETYLTRANSFERASE"/>
    <property type="match status" value="1"/>
</dbReference>
<dbReference type="Proteomes" id="UP000799118">
    <property type="component" value="Unassembled WGS sequence"/>
</dbReference>
<keyword evidence="4" id="KW-1185">Reference proteome</keyword>
<dbReference type="InterPro" id="IPR016181">
    <property type="entry name" value="Acyl_CoA_acyltransferase"/>
</dbReference>
<dbReference type="InterPro" id="IPR000182">
    <property type="entry name" value="GNAT_dom"/>
</dbReference>
<evidence type="ECO:0000256" key="1">
    <source>
        <dbReference type="ARBA" id="ARBA00022679"/>
    </source>
</evidence>
<evidence type="ECO:0000313" key="3">
    <source>
        <dbReference type="EMBL" id="KAE9402749.1"/>
    </source>
</evidence>